<keyword evidence="3" id="KW-1185">Reference proteome</keyword>
<proteinExistence type="predicted"/>
<accession>A0ABR7D4E7</accession>
<evidence type="ECO:0000259" key="1">
    <source>
        <dbReference type="Pfam" id="PF13302"/>
    </source>
</evidence>
<organism evidence="2 3">
    <name type="scientific">Butyricimonas hominis</name>
    <dbReference type="NCBI Taxonomy" id="2763032"/>
    <lineage>
        <taxon>Bacteria</taxon>
        <taxon>Pseudomonadati</taxon>
        <taxon>Bacteroidota</taxon>
        <taxon>Bacteroidia</taxon>
        <taxon>Bacteroidales</taxon>
        <taxon>Odoribacteraceae</taxon>
        <taxon>Butyricimonas</taxon>
    </lineage>
</organism>
<dbReference type="EMBL" id="JACOOH010000007">
    <property type="protein sequence ID" value="MBC5622754.1"/>
    <property type="molecule type" value="Genomic_DNA"/>
</dbReference>
<reference evidence="2 3" key="1">
    <citation type="submission" date="2020-08" db="EMBL/GenBank/DDBJ databases">
        <title>Genome public.</title>
        <authorList>
            <person name="Liu C."/>
            <person name="Sun Q."/>
        </authorList>
    </citation>
    <scope>NUCLEOTIDE SEQUENCE [LARGE SCALE GENOMIC DNA]</scope>
    <source>
        <strain evidence="2 3">NSJ-56</strain>
    </source>
</reference>
<dbReference type="InterPro" id="IPR000182">
    <property type="entry name" value="GNAT_dom"/>
</dbReference>
<name>A0ABR7D4E7_9BACT</name>
<sequence length="203" mass="24254">MEENKIFLRGFEPEDYILINQWRNDPEMQKLLSGNFRYVSLEMEREWVRQKMMNNTKEIYLSVCLNDESRRMVGYTSVNDIDYVSRCAHGGGVVIGDKQYRDGEIRHEVGRLIRELVFDHLNMNRFTAACLAEHKTSRIMIEACGFQLEGIKRQAVYKNGTYHDQFMFSLLREDYYRLLEEGQYSLRAFARQIEIVRKRLRNK</sequence>
<dbReference type="Pfam" id="PF13302">
    <property type="entry name" value="Acetyltransf_3"/>
    <property type="match status" value="1"/>
</dbReference>
<dbReference type="InterPro" id="IPR016181">
    <property type="entry name" value="Acyl_CoA_acyltransferase"/>
</dbReference>
<dbReference type="PANTHER" id="PTHR43415">
    <property type="entry name" value="SPERMIDINE N(1)-ACETYLTRANSFERASE"/>
    <property type="match status" value="1"/>
</dbReference>
<dbReference type="Proteomes" id="UP000646484">
    <property type="component" value="Unassembled WGS sequence"/>
</dbReference>
<comment type="caution">
    <text evidence="2">The sequence shown here is derived from an EMBL/GenBank/DDBJ whole genome shotgun (WGS) entry which is preliminary data.</text>
</comment>
<evidence type="ECO:0000313" key="3">
    <source>
        <dbReference type="Proteomes" id="UP000646484"/>
    </source>
</evidence>
<feature type="domain" description="N-acetyltransferase" evidence="1">
    <location>
        <begin position="6"/>
        <end position="147"/>
    </location>
</feature>
<gene>
    <name evidence="2" type="ORF">H8S64_16800</name>
</gene>
<dbReference type="Gene3D" id="3.40.630.30">
    <property type="match status" value="1"/>
</dbReference>
<dbReference type="PANTHER" id="PTHR43415:SF3">
    <property type="entry name" value="GNAT-FAMILY ACETYLTRANSFERASE"/>
    <property type="match status" value="1"/>
</dbReference>
<dbReference type="SUPFAM" id="SSF55729">
    <property type="entry name" value="Acyl-CoA N-acyltransferases (Nat)"/>
    <property type="match status" value="1"/>
</dbReference>
<dbReference type="RefSeq" id="WP_176554839.1">
    <property type="nucleotide sequence ID" value="NZ_JACOOH010000007.1"/>
</dbReference>
<evidence type="ECO:0000313" key="2">
    <source>
        <dbReference type="EMBL" id="MBC5622754.1"/>
    </source>
</evidence>
<protein>
    <submittedName>
        <fullName evidence="2">GNAT family N-acetyltransferase</fullName>
    </submittedName>
</protein>